<dbReference type="EMBL" id="CABVGY010000001">
    <property type="protein sequence ID" value="VVM37152.1"/>
    <property type="molecule type" value="Genomic_DNA"/>
</dbReference>
<evidence type="ECO:0000259" key="5">
    <source>
        <dbReference type="PROSITE" id="PS50850"/>
    </source>
</evidence>
<gene>
    <name evidence="6" type="ORF">PS659_00088</name>
</gene>
<dbReference type="SUPFAM" id="SSF103473">
    <property type="entry name" value="MFS general substrate transporter"/>
    <property type="match status" value="1"/>
</dbReference>
<dbReference type="InterPro" id="IPR036259">
    <property type="entry name" value="MFS_trans_sf"/>
</dbReference>
<dbReference type="AlphaFoldDB" id="A0A5E6P3U3"/>
<organism evidence="6 7">
    <name type="scientific">Pseudomonas fluorescens</name>
    <dbReference type="NCBI Taxonomy" id="294"/>
    <lineage>
        <taxon>Bacteria</taxon>
        <taxon>Pseudomonadati</taxon>
        <taxon>Pseudomonadota</taxon>
        <taxon>Gammaproteobacteria</taxon>
        <taxon>Pseudomonadales</taxon>
        <taxon>Pseudomonadaceae</taxon>
        <taxon>Pseudomonas</taxon>
    </lineage>
</organism>
<name>A0A5E6P3U3_PSEFL</name>
<feature type="transmembrane region" description="Helical" evidence="4">
    <location>
        <begin position="171"/>
        <end position="192"/>
    </location>
</feature>
<dbReference type="GO" id="GO:0022857">
    <property type="term" value="F:transmembrane transporter activity"/>
    <property type="evidence" value="ECO:0007669"/>
    <property type="project" value="InterPro"/>
</dbReference>
<dbReference type="PROSITE" id="PS50850">
    <property type="entry name" value="MFS"/>
    <property type="match status" value="1"/>
</dbReference>
<keyword evidence="2 4" id="KW-1133">Transmembrane helix</keyword>
<feature type="transmembrane region" description="Helical" evidence="4">
    <location>
        <begin position="225"/>
        <end position="249"/>
    </location>
</feature>
<feature type="transmembrane region" description="Helical" evidence="4">
    <location>
        <begin position="88"/>
        <end position="107"/>
    </location>
</feature>
<dbReference type="InterPro" id="IPR011701">
    <property type="entry name" value="MFS"/>
</dbReference>
<keyword evidence="3 4" id="KW-0472">Membrane</keyword>
<dbReference type="PANTHER" id="PTHR11360:SF308">
    <property type="entry name" value="BLL3089 PROTEIN"/>
    <property type="match status" value="1"/>
</dbReference>
<feature type="transmembrane region" description="Helical" evidence="4">
    <location>
        <begin position="21"/>
        <end position="40"/>
    </location>
</feature>
<proteinExistence type="predicted"/>
<feature type="transmembrane region" description="Helical" evidence="4">
    <location>
        <begin position="52"/>
        <end position="76"/>
    </location>
</feature>
<dbReference type="Pfam" id="PF07690">
    <property type="entry name" value="MFS_1"/>
    <property type="match status" value="1"/>
</dbReference>
<evidence type="ECO:0000256" key="1">
    <source>
        <dbReference type="ARBA" id="ARBA00022692"/>
    </source>
</evidence>
<feature type="transmembrane region" description="Helical" evidence="4">
    <location>
        <begin position="352"/>
        <end position="372"/>
    </location>
</feature>
<evidence type="ECO:0000256" key="4">
    <source>
        <dbReference type="SAM" id="Phobius"/>
    </source>
</evidence>
<dbReference type="Proteomes" id="UP000326729">
    <property type="component" value="Unassembled WGS sequence"/>
</dbReference>
<feature type="transmembrane region" description="Helical" evidence="4">
    <location>
        <begin position="378"/>
        <end position="398"/>
    </location>
</feature>
<dbReference type="RefSeq" id="WP_224791435.1">
    <property type="nucleotide sequence ID" value="NZ_CABVGY010000001.1"/>
</dbReference>
<sequence length="406" mass="42059">MSAPAVTLPEQINPPINRSPLVWGMGFTQILAWGSTYYLPAVLASPIAKETGWSITSVVGGLSWGLLIAGASSPAVGRQIDRHGGRSVLVASSLLLALGILLMGLASNVATYYFAWTLIGVAMAAGLYDAAFSTLGRLFGEGARTSITGLTLLGGFASTIGWPVIAGLESWIGWRSACFVIAATHLLIGFPIHALMIPGSTKQPPHPAVTKSPGAPELRPDTTNYLFLLIGAMLTILALVVSGISVHLLNVLEQLGIATAVALAIGMVIGPSQVVARVAEFSIGKNIHPTWSARAGVLLCVIGLGLLISGLPWLAFVAIALYGAGNGILTIARGTLPLALFGPQGYGVRLGLLARPVLIAQACGPIAAAFVLERFGASVLLGVMCGLLLMCFIASWRLPATQNSIE</sequence>
<feature type="transmembrane region" description="Helical" evidence="4">
    <location>
        <begin position="255"/>
        <end position="279"/>
    </location>
</feature>
<keyword evidence="1 4" id="KW-0812">Transmembrane</keyword>
<dbReference type="PANTHER" id="PTHR11360">
    <property type="entry name" value="MONOCARBOXYLATE TRANSPORTER"/>
    <property type="match status" value="1"/>
</dbReference>
<evidence type="ECO:0000313" key="6">
    <source>
        <dbReference type="EMBL" id="VVM37152.1"/>
    </source>
</evidence>
<evidence type="ECO:0000256" key="2">
    <source>
        <dbReference type="ARBA" id="ARBA00022989"/>
    </source>
</evidence>
<evidence type="ECO:0000256" key="3">
    <source>
        <dbReference type="ARBA" id="ARBA00023136"/>
    </source>
</evidence>
<feature type="domain" description="Major facilitator superfamily (MFS) profile" evidence="5">
    <location>
        <begin position="21"/>
        <end position="403"/>
    </location>
</feature>
<dbReference type="Gene3D" id="1.20.1250.20">
    <property type="entry name" value="MFS general substrate transporter like domains"/>
    <property type="match status" value="1"/>
</dbReference>
<feature type="transmembrane region" description="Helical" evidence="4">
    <location>
        <begin position="113"/>
        <end position="135"/>
    </location>
</feature>
<reference evidence="6 7" key="1">
    <citation type="submission" date="2019-09" db="EMBL/GenBank/DDBJ databases">
        <authorList>
            <person name="Chandra G."/>
            <person name="Truman W A."/>
        </authorList>
    </citation>
    <scope>NUCLEOTIDE SEQUENCE [LARGE SCALE GENOMIC DNA]</scope>
    <source>
        <strain evidence="6">PS659</strain>
    </source>
</reference>
<protein>
    <recommendedName>
        <fullName evidence="5">Major facilitator superfamily (MFS) profile domain-containing protein</fullName>
    </recommendedName>
</protein>
<dbReference type="InterPro" id="IPR050327">
    <property type="entry name" value="Proton-linked_MCT"/>
</dbReference>
<evidence type="ECO:0000313" key="7">
    <source>
        <dbReference type="Proteomes" id="UP000326729"/>
    </source>
</evidence>
<accession>A0A5E6P3U3</accession>
<dbReference type="InterPro" id="IPR020846">
    <property type="entry name" value="MFS_dom"/>
</dbReference>
<feature type="transmembrane region" description="Helical" evidence="4">
    <location>
        <begin position="147"/>
        <end position="165"/>
    </location>
</feature>
<feature type="transmembrane region" description="Helical" evidence="4">
    <location>
        <begin position="291"/>
        <end position="308"/>
    </location>
</feature>